<dbReference type="InterPro" id="IPR014043">
    <property type="entry name" value="Acyl_transferase_dom"/>
</dbReference>
<comment type="caution">
    <text evidence="3">The sequence shown here is derived from an EMBL/GenBank/DDBJ whole genome shotgun (WGS) entry which is preliminary data.</text>
</comment>
<dbReference type="SUPFAM" id="SSF52151">
    <property type="entry name" value="FabD/lysophospholipase-like"/>
    <property type="match status" value="1"/>
</dbReference>
<name>A0A2T0SVN6_9PSEU</name>
<evidence type="ECO:0000256" key="1">
    <source>
        <dbReference type="ARBA" id="ARBA00022679"/>
    </source>
</evidence>
<gene>
    <name evidence="3" type="ORF">CLV43_110296</name>
</gene>
<organism evidence="3 4">
    <name type="scientific">Umezawaea tangerina</name>
    <dbReference type="NCBI Taxonomy" id="84725"/>
    <lineage>
        <taxon>Bacteria</taxon>
        <taxon>Bacillati</taxon>
        <taxon>Actinomycetota</taxon>
        <taxon>Actinomycetes</taxon>
        <taxon>Pseudonocardiales</taxon>
        <taxon>Pseudonocardiaceae</taxon>
        <taxon>Umezawaea</taxon>
    </lineage>
</organism>
<evidence type="ECO:0000313" key="3">
    <source>
        <dbReference type="EMBL" id="PRY37484.1"/>
    </source>
</evidence>
<dbReference type="SMART" id="SM00827">
    <property type="entry name" value="PKS_AT"/>
    <property type="match status" value="1"/>
</dbReference>
<keyword evidence="1" id="KW-0808">Transferase</keyword>
<accession>A0A2T0SVN6</accession>
<reference evidence="3 4" key="1">
    <citation type="submission" date="2018-03" db="EMBL/GenBank/DDBJ databases">
        <title>Genomic Encyclopedia of Archaeal and Bacterial Type Strains, Phase II (KMG-II): from individual species to whole genera.</title>
        <authorList>
            <person name="Goeker M."/>
        </authorList>
    </citation>
    <scope>NUCLEOTIDE SEQUENCE [LARGE SCALE GENOMIC DNA]</scope>
    <source>
        <strain evidence="3 4">DSM 44720</strain>
    </source>
</reference>
<evidence type="ECO:0000259" key="2">
    <source>
        <dbReference type="SMART" id="SM00827"/>
    </source>
</evidence>
<sequence>MRTLLLFDGLGGNNDTLVAALRELYARPENAAYFHTVFTVLDDVRKYIGNETRSAVLPTDLPLKQWLDSPSGFPPDALRNSIVAGICVHVCQVAHLQPTARGADEDVVAALGHSIGLQAAVVAGMRTRRVDEFLALAASSLKLVALSLVRGHQLDEARAVSPELVSRYLARDGKGRAPTPMASLTGMSRHDLSSAVSRYAQDGRLSVSLVNSPTVQVLSGSTADLLDFYFAHESVFAESRVSWAFLSNSIPFHSSRLAPAARRVRDDLAFIGPMPGADALRVPVYATDAPRNLQQSTDLVQEFLDQVLVRPIEWELAAGHAIGDAAVERVVDCGPGPGARRFTRECLRADARPLRFESVQQFSRRAR</sequence>
<dbReference type="GO" id="GO:0016740">
    <property type="term" value="F:transferase activity"/>
    <property type="evidence" value="ECO:0007669"/>
    <property type="project" value="UniProtKB-KW"/>
</dbReference>
<dbReference type="PANTHER" id="PTHR10982:SF21">
    <property type="entry name" value="FATTY ACID SYNTHASE SUBUNIT BETA"/>
    <property type="match status" value="1"/>
</dbReference>
<dbReference type="SUPFAM" id="SSF55048">
    <property type="entry name" value="Probable ACP-binding domain of malonyl-CoA ACP transacylase"/>
    <property type="match status" value="1"/>
</dbReference>
<dbReference type="InterPro" id="IPR050830">
    <property type="entry name" value="Fungal_FAS"/>
</dbReference>
<proteinExistence type="predicted"/>
<dbReference type="InterPro" id="IPR016035">
    <property type="entry name" value="Acyl_Trfase/lysoPLipase"/>
</dbReference>
<dbReference type="Proteomes" id="UP000239494">
    <property type="component" value="Unassembled WGS sequence"/>
</dbReference>
<keyword evidence="4" id="KW-1185">Reference proteome</keyword>
<dbReference type="Gene3D" id="3.40.366.10">
    <property type="entry name" value="Malonyl-Coenzyme A Acyl Carrier Protein, domain 2"/>
    <property type="match status" value="2"/>
</dbReference>
<dbReference type="InterPro" id="IPR001227">
    <property type="entry name" value="Ac_transferase_dom_sf"/>
</dbReference>
<feature type="domain" description="Malonyl-CoA:ACP transacylase (MAT)" evidence="2">
    <location>
        <begin position="44"/>
        <end position="367"/>
    </location>
</feature>
<dbReference type="EMBL" id="PVTF01000010">
    <property type="protein sequence ID" value="PRY37484.1"/>
    <property type="molecule type" value="Genomic_DNA"/>
</dbReference>
<protein>
    <submittedName>
        <fullName evidence="3">Malonyl CoA-acyl carrier protein transacylase</fullName>
    </submittedName>
</protein>
<evidence type="ECO:0000313" key="4">
    <source>
        <dbReference type="Proteomes" id="UP000239494"/>
    </source>
</evidence>
<dbReference type="PANTHER" id="PTHR10982">
    <property type="entry name" value="MALONYL COA-ACYL CARRIER PROTEIN TRANSACYLASE"/>
    <property type="match status" value="1"/>
</dbReference>
<dbReference type="AlphaFoldDB" id="A0A2T0SVN6"/>
<dbReference type="InterPro" id="IPR016036">
    <property type="entry name" value="Malonyl_transacylase_ACP-bd"/>
</dbReference>